<dbReference type="InterPro" id="IPR005828">
    <property type="entry name" value="MFS_sugar_transport-like"/>
</dbReference>
<dbReference type="PANTHER" id="PTHR48021">
    <property type="match status" value="1"/>
</dbReference>
<dbReference type="SUPFAM" id="SSF103473">
    <property type="entry name" value="MFS general substrate transporter"/>
    <property type="match status" value="1"/>
</dbReference>
<keyword evidence="7" id="KW-0472">Membrane</keyword>
<dbReference type="InterPro" id="IPR036259">
    <property type="entry name" value="MFS_trans_sf"/>
</dbReference>
<name>A0AAV5JX25_9ROSI</name>
<evidence type="ECO:0000313" key="10">
    <source>
        <dbReference type="EMBL" id="GKV14830.1"/>
    </source>
</evidence>
<dbReference type="PANTHER" id="PTHR48021:SF25">
    <property type="entry name" value="SUGAR TRANSPORTER ERD6-LIKE 5"/>
    <property type="match status" value="1"/>
</dbReference>
<dbReference type="GO" id="GO:0022857">
    <property type="term" value="F:transmembrane transporter activity"/>
    <property type="evidence" value="ECO:0007669"/>
    <property type="project" value="InterPro"/>
</dbReference>
<gene>
    <name evidence="10" type="ORF">SLEP1_g25643</name>
</gene>
<keyword evidence="3" id="KW-0813">Transport</keyword>
<sequence>MVVFSTFVAVCGSFVFGTAVGYSSPTETGIMDDLGISMVEQFFYYLFYQPRGTGSSSYAFFRQYVCGFFIEAFMGLEGFESCPPSFLCCHVQYSLYASLLTIGGMIGAVLSGRVADVAGRKYAMGISEILCIIGWLAESLSKVFHSSWALSSICKPYK</sequence>
<evidence type="ECO:0000256" key="7">
    <source>
        <dbReference type="ARBA" id="ARBA00023136"/>
    </source>
</evidence>
<dbReference type="Pfam" id="PF00083">
    <property type="entry name" value="Sugar_tr"/>
    <property type="match status" value="1"/>
</dbReference>
<reference evidence="10 11" key="1">
    <citation type="journal article" date="2021" name="Commun. Biol.">
        <title>The genome of Shorea leprosula (Dipterocarpaceae) highlights the ecological relevance of drought in aseasonal tropical rainforests.</title>
        <authorList>
            <person name="Ng K.K.S."/>
            <person name="Kobayashi M.J."/>
            <person name="Fawcett J.A."/>
            <person name="Hatakeyama M."/>
            <person name="Paape T."/>
            <person name="Ng C.H."/>
            <person name="Ang C.C."/>
            <person name="Tnah L.H."/>
            <person name="Lee C.T."/>
            <person name="Nishiyama T."/>
            <person name="Sese J."/>
            <person name="O'Brien M.J."/>
            <person name="Copetti D."/>
            <person name="Mohd Noor M.I."/>
            <person name="Ong R.C."/>
            <person name="Putra M."/>
            <person name="Sireger I.Z."/>
            <person name="Indrioko S."/>
            <person name="Kosugi Y."/>
            <person name="Izuno A."/>
            <person name="Isagi Y."/>
            <person name="Lee S.L."/>
            <person name="Shimizu K.K."/>
        </authorList>
    </citation>
    <scope>NUCLEOTIDE SEQUENCE [LARGE SCALE GENOMIC DNA]</scope>
    <source>
        <strain evidence="10">214</strain>
    </source>
</reference>
<comment type="caution">
    <text evidence="10">The sequence shown here is derived from an EMBL/GenBank/DDBJ whole genome shotgun (WGS) entry which is preliminary data.</text>
</comment>
<evidence type="ECO:0000313" key="11">
    <source>
        <dbReference type="Proteomes" id="UP001054252"/>
    </source>
</evidence>
<evidence type="ECO:0000256" key="1">
    <source>
        <dbReference type="ARBA" id="ARBA00004141"/>
    </source>
</evidence>
<dbReference type="GO" id="GO:0016020">
    <property type="term" value="C:membrane"/>
    <property type="evidence" value="ECO:0007669"/>
    <property type="project" value="UniProtKB-SubCell"/>
</dbReference>
<dbReference type="PROSITE" id="PS00216">
    <property type="entry name" value="SUGAR_TRANSPORT_1"/>
    <property type="match status" value="1"/>
</dbReference>
<keyword evidence="4" id="KW-0762">Sugar transport</keyword>
<evidence type="ECO:0000256" key="2">
    <source>
        <dbReference type="ARBA" id="ARBA00010992"/>
    </source>
</evidence>
<feature type="domain" description="Major facilitator superfamily (MFS) profile" evidence="9">
    <location>
        <begin position="5"/>
        <end position="158"/>
    </location>
</feature>
<dbReference type="AlphaFoldDB" id="A0AAV5JX25"/>
<evidence type="ECO:0000256" key="4">
    <source>
        <dbReference type="ARBA" id="ARBA00022597"/>
    </source>
</evidence>
<evidence type="ECO:0000256" key="3">
    <source>
        <dbReference type="ARBA" id="ARBA00022448"/>
    </source>
</evidence>
<keyword evidence="8" id="KW-0732">Signal</keyword>
<comment type="similarity">
    <text evidence="2">Belongs to the major facilitator superfamily. Sugar transporter (TC 2.A.1.1) family.</text>
</comment>
<protein>
    <recommendedName>
        <fullName evidence="9">Major facilitator superfamily (MFS) profile domain-containing protein</fullName>
    </recommendedName>
</protein>
<dbReference type="Proteomes" id="UP001054252">
    <property type="component" value="Unassembled WGS sequence"/>
</dbReference>
<evidence type="ECO:0000256" key="6">
    <source>
        <dbReference type="ARBA" id="ARBA00022989"/>
    </source>
</evidence>
<keyword evidence="6" id="KW-1133">Transmembrane helix</keyword>
<dbReference type="PROSITE" id="PS50850">
    <property type="entry name" value="MFS"/>
    <property type="match status" value="1"/>
</dbReference>
<dbReference type="InterPro" id="IPR005829">
    <property type="entry name" value="Sugar_transporter_CS"/>
</dbReference>
<comment type="subcellular location">
    <subcellularLocation>
        <location evidence="1">Membrane</location>
        <topology evidence="1">Multi-pass membrane protein</topology>
    </subcellularLocation>
</comment>
<keyword evidence="5" id="KW-0812">Transmembrane</keyword>
<evidence type="ECO:0000256" key="5">
    <source>
        <dbReference type="ARBA" id="ARBA00022692"/>
    </source>
</evidence>
<evidence type="ECO:0000259" key="9">
    <source>
        <dbReference type="PROSITE" id="PS50850"/>
    </source>
</evidence>
<proteinExistence type="inferred from homology"/>
<dbReference type="EMBL" id="BPVZ01000042">
    <property type="protein sequence ID" value="GKV14830.1"/>
    <property type="molecule type" value="Genomic_DNA"/>
</dbReference>
<dbReference type="Gene3D" id="1.20.1250.20">
    <property type="entry name" value="MFS general substrate transporter like domains"/>
    <property type="match status" value="1"/>
</dbReference>
<evidence type="ECO:0000256" key="8">
    <source>
        <dbReference type="SAM" id="SignalP"/>
    </source>
</evidence>
<dbReference type="InterPro" id="IPR050549">
    <property type="entry name" value="MFS_Trehalose_Transporter"/>
</dbReference>
<organism evidence="10 11">
    <name type="scientific">Rubroshorea leprosula</name>
    <dbReference type="NCBI Taxonomy" id="152421"/>
    <lineage>
        <taxon>Eukaryota</taxon>
        <taxon>Viridiplantae</taxon>
        <taxon>Streptophyta</taxon>
        <taxon>Embryophyta</taxon>
        <taxon>Tracheophyta</taxon>
        <taxon>Spermatophyta</taxon>
        <taxon>Magnoliopsida</taxon>
        <taxon>eudicotyledons</taxon>
        <taxon>Gunneridae</taxon>
        <taxon>Pentapetalae</taxon>
        <taxon>rosids</taxon>
        <taxon>malvids</taxon>
        <taxon>Malvales</taxon>
        <taxon>Dipterocarpaceae</taxon>
        <taxon>Rubroshorea</taxon>
    </lineage>
</organism>
<feature type="chain" id="PRO_5043786542" description="Major facilitator superfamily (MFS) profile domain-containing protein" evidence="8">
    <location>
        <begin position="22"/>
        <end position="158"/>
    </location>
</feature>
<dbReference type="InterPro" id="IPR020846">
    <property type="entry name" value="MFS_dom"/>
</dbReference>
<keyword evidence="11" id="KW-1185">Reference proteome</keyword>
<feature type="signal peptide" evidence="8">
    <location>
        <begin position="1"/>
        <end position="21"/>
    </location>
</feature>
<accession>A0AAV5JX25</accession>